<dbReference type="PANTHER" id="PTHR14974">
    <property type="entry name" value="SIMILAR TO RIKEN CDNA 1700025G04 GENE"/>
    <property type="match status" value="1"/>
</dbReference>
<sequence length="187" mass="20511">MGCNNSHLRPLFRRCRRRSKKDDVNCSTPKRQASSQAQNNDAAIDSNHIDASPDLLHGFQFIGSSMRQNAKGGDVGSSDQPSCVPLLAQSELSHSQIEFFKMLDDKVQQGPDYDSEEERIETELLVKRNLDTWRRTIENANASWKISRVSGTSGCGSGGGASTSSGKTVGNHAPPKSNRCQWDDEGD</sequence>
<evidence type="ECO:0000256" key="1">
    <source>
        <dbReference type="SAM" id="MobiDB-lite"/>
    </source>
</evidence>
<feature type="compositionally biased region" description="Low complexity" evidence="1">
    <location>
        <begin position="32"/>
        <end position="41"/>
    </location>
</feature>
<dbReference type="Pfam" id="PF15389">
    <property type="entry name" value="DUF4612"/>
    <property type="match status" value="1"/>
</dbReference>
<dbReference type="AlphaFoldDB" id="A0A226DGF5"/>
<feature type="region of interest" description="Disordered" evidence="1">
    <location>
        <begin position="148"/>
        <end position="187"/>
    </location>
</feature>
<keyword evidence="3" id="KW-1185">Reference proteome</keyword>
<gene>
    <name evidence="2" type="ORF">Fcan01_21589</name>
</gene>
<protein>
    <submittedName>
        <fullName evidence="2">Uncharacterized protein</fullName>
    </submittedName>
</protein>
<proteinExistence type="predicted"/>
<organism evidence="2 3">
    <name type="scientific">Folsomia candida</name>
    <name type="common">Springtail</name>
    <dbReference type="NCBI Taxonomy" id="158441"/>
    <lineage>
        <taxon>Eukaryota</taxon>
        <taxon>Metazoa</taxon>
        <taxon>Ecdysozoa</taxon>
        <taxon>Arthropoda</taxon>
        <taxon>Hexapoda</taxon>
        <taxon>Collembola</taxon>
        <taxon>Entomobryomorpha</taxon>
        <taxon>Isotomoidea</taxon>
        <taxon>Isotomidae</taxon>
        <taxon>Proisotominae</taxon>
        <taxon>Folsomia</taxon>
    </lineage>
</organism>
<evidence type="ECO:0000313" key="2">
    <source>
        <dbReference type="EMBL" id="OXA43681.1"/>
    </source>
</evidence>
<evidence type="ECO:0000313" key="3">
    <source>
        <dbReference type="Proteomes" id="UP000198287"/>
    </source>
</evidence>
<feature type="region of interest" description="Disordered" evidence="1">
    <location>
        <begin position="18"/>
        <end position="41"/>
    </location>
</feature>
<dbReference type="EMBL" id="LNIX01000021">
    <property type="protein sequence ID" value="OXA43681.1"/>
    <property type="molecule type" value="Genomic_DNA"/>
</dbReference>
<reference evidence="2 3" key="1">
    <citation type="submission" date="2015-12" db="EMBL/GenBank/DDBJ databases">
        <title>The genome of Folsomia candida.</title>
        <authorList>
            <person name="Faddeeva A."/>
            <person name="Derks M.F."/>
            <person name="Anvar Y."/>
            <person name="Smit S."/>
            <person name="Van Straalen N."/>
            <person name="Roelofs D."/>
        </authorList>
    </citation>
    <scope>NUCLEOTIDE SEQUENCE [LARGE SCALE GENOMIC DNA]</scope>
    <source>
        <strain evidence="2 3">VU population</strain>
        <tissue evidence="2">Whole body</tissue>
    </source>
</reference>
<dbReference type="Proteomes" id="UP000198287">
    <property type="component" value="Unassembled WGS sequence"/>
</dbReference>
<name>A0A226DGF5_FOLCA</name>
<comment type="caution">
    <text evidence="2">The sequence shown here is derived from an EMBL/GenBank/DDBJ whole genome shotgun (WGS) entry which is preliminary data.</text>
</comment>
<accession>A0A226DGF5</accession>
<dbReference type="PANTHER" id="PTHR14974:SF3">
    <property type="entry name" value="SIMILAR TO RIKEN CDNA 1700025G04 GENE"/>
    <property type="match status" value="1"/>
</dbReference>
<dbReference type="InterPro" id="IPR027967">
    <property type="entry name" value="DUF4612"/>
</dbReference>
<dbReference type="OrthoDB" id="5919401at2759"/>